<dbReference type="Gene3D" id="3.40.50.720">
    <property type="entry name" value="NAD(P)-binding Rossmann-like Domain"/>
    <property type="match status" value="1"/>
</dbReference>
<dbReference type="PRINTS" id="PR00081">
    <property type="entry name" value="GDHRDH"/>
</dbReference>
<accession>A0AAD9N4Z7</accession>
<dbReference type="PANTHER" id="PTHR24322:SF746">
    <property type="entry name" value="SHORT CHAIN DEHYDROGENASE_REDUCTASE FAMILY 16C MEMBER 5"/>
    <property type="match status" value="1"/>
</dbReference>
<evidence type="ECO:0000313" key="6">
    <source>
        <dbReference type="Proteomes" id="UP001208570"/>
    </source>
</evidence>
<organism evidence="5 6">
    <name type="scientific">Paralvinella palmiformis</name>
    <dbReference type="NCBI Taxonomy" id="53620"/>
    <lineage>
        <taxon>Eukaryota</taxon>
        <taxon>Metazoa</taxon>
        <taxon>Spiralia</taxon>
        <taxon>Lophotrochozoa</taxon>
        <taxon>Annelida</taxon>
        <taxon>Polychaeta</taxon>
        <taxon>Sedentaria</taxon>
        <taxon>Canalipalpata</taxon>
        <taxon>Terebellida</taxon>
        <taxon>Terebelliformia</taxon>
        <taxon>Alvinellidae</taxon>
        <taxon>Paralvinella</taxon>
    </lineage>
</organism>
<keyword evidence="3" id="KW-0520">NAD</keyword>
<keyword evidence="6" id="KW-1185">Reference proteome</keyword>
<comment type="caution">
    <text evidence="5">The sequence shown here is derived from an EMBL/GenBank/DDBJ whole genome shotgun (WGS) entry which is preliminary data.</text>
</comment>
<reference evidence="5" key="1">
    <citation type="journal article" date="2023" name="Mol. Biol. Evol.">
        <title>Third-Generation Sequencing Reveals the Adaptive Role of the Epigenome in Three Deep-Sea Polychaetes.</title>
        <authorList>
            <person name="Perez M."/>
            <person name="Aroh O."/>
            <person name="Sun Y."/>
            <person name="Lan Y."/>
            <person name="Juniper S.K."/>
            <person name="Young C.R."/>
            <person name="Angers B."/>
            <person name="Qian P.Y."/>
        </authorList>
    </citation>
    <scope>NUCLEOTIDE SEQUENCE</scope>
    <source>
        <strain evidence="5">P08H-3</strain>
    </source>
</reference>
<dbReference type="CDD" id="cd05339">
    <property type="entry name" value="17beta-HSDXI-like_SDR_c"/>
    <property type="match status" value="1"/>
</dbReference>
<dbReference type="GO" id="GO:0005811">
    <property type="term" value="C:lipid droplet"/>
    <property type="evidence" value="ECO:0007669"/>
    <property type="project" value="TreeGrafter"/>
</dbReference>
<gene>
    <name evidence="5" type="ORF">LSH36_235g04040</name>
</gene>
<evidence type="ECO:0000256" key="1">
    <source>
        <dbReference type="ARBA" id="ARBA00006484"/>
    </source>
</evidence>
<dbReference type="EMBL" id="JAODUP010000235">
    <property type="protein sequence ID" value="KAK2155648.1"/>
    <property type="molecule type" value="Genomic_DNA"/>
</dbReference>
<dbReference type="Pfam" id="PF00106">
    <property type="entry name" value="adh_short"/>
    <property type="match status" value="1"/>
</dbReference>
<dbReference type="InterPro" id="IPR002347">
    <property type="entry name" value="SDR_fam"/>
</dbReference>
<evidence type="ECO:0000313" key="5">
    <source>
        <dbReference type="EMBL" id="KAK2155648.1"/>
    </source>
</evidence>
<comment type="similarity">
    <text evidence="1 4">Belongs to the short-chain dehydrogenases/reductases (SDR) family.</text>
</comment>
<dbReference type="SUPFAM" id="SSF51735">
    <property type="entry name" value="NAD(P)-binding Rossmann-fold domains"/>
    <property type="match status" value="1"/>
</dbReference>
<name>A0AAD9N4Z7_9ANNE</name>
<keyword evidence="2" id="KW-0560">Oxidoreductase</keyword>
<dbReference type="Proteomes" id="UP001208570">
    <property type="component" value="Unassembled WGS sequence"/>
</dbReference>
<evidence type="ECO:0000256" key="3">
    <source>
        <dbReference type="ARBA" id="ARBA00023027"/>
    </source>
</evidence>
<dbReference type="FunFam" id="3.40.50.720:FF:000202">
    <property type="entry name" value="Short-chain dehydrogenase/reductase family 16C member 6"/>
    <property type="match status" value="1"/>
</dbReference>
<dbReference type="AlphaFoldDB" id="A0AAD9N4Z7"/>
<dbReference type="GO" id="GO:0016616">
    <property type="term" value="F:oxidoreductase activity, acting on the CH-OH group of donors, NAD or NADP as acceptor"/>
    <property type="evidence" value="ECO:0007669"/>
    <property type="project" value="TreeGrafter"/>
</dbReference>
<dbReference type="InterPro" id="IPR036291">
    <property type="entry name" value="NAD(P)-bd_dom_sf"/>
</dbReference>
<dbReference type="PANTHER" id="PTHR24322">
    <property type="entry name" value="PKSB"/>
    <property type="match status" value="1"/>
</dbReference>
<evidence type="ECO:0000256" key="4">
    <source>
        <dbReference type="RuleBase" id="RU000363"/>
    </source>
</evidence>
<dbReference type="PRINTS" id="PR00080">
    <property type="entry name" value="SDRFAMILY"/>
</dbReference>
<sequence length="305" mass="33438">MFSLLIEILATFFMVTKEIIVAICFVFVPPPEKSVDGEIVLVTGAGSGIGQLMCLEFAKRGAIIVAWDINNEGNQTTASLVRENNGIIYTYTCDVSDNIEVHRTANQVKKDVGDVTILINNAGIVTGKPFLQCSENELLKTMAVNVYSHFWTLKNFLPAMVQRNHGHIVTIASLAGLIGASGLVDYCTSKFANVGFAESLGLELMKDNKDGIHTTIVCPYLIHTGMFEGFTNRFDMLFPTLSPEYAASRIVKAVLTNQRLLVMPRTGYLTTAVRVLLPVAAVERLTKFTGGLECMEGFVGRQKMK</sequence>
<evidence type="ECO:0000256" key="2">
    <source>
        <dbReference type="ARBA" id="ARBA00023002"/>
    </source>
</evidence>
<protein>
    <submittedName>
        <fullName evidence="5">Uncharacterized protein</fullName>
    </submittedName>
</protein>
<proteinExistence type="inferred from homology"/>